<protein>
    <submittedName>
        <fullName evidence="4">Transporter substrate-binding domain-containing protein</fullName>
    </submittedName>
</protein>
<keyword evidence="5" id="KW-1185">Reference proteome</keyword>
<evidence type="ECO:0000313" key="4">
    <source>
        <dbReference type="EMBL" id="MDC7716376.1"/>
    </source>
</evidence>
<organism evidence="4 5">
    <name type="scientific">Vogesella aquatica</name>
    <dbReference type="NCBI Taxonomy" id="2984206"/>
    <lineage>
        <taxon>Bacteria</taxon>
        <taxon>Pseudomonadati</taxon>
        <taxon>Pseudomonadota</taxon>
        <taxon>Betaproteobacteria</taxon>
        <taxon>Neisseriales</taxon>
        <taxon>Chromobacteriaceae</taxon>
        <taxon>Vogesella</taxon>
    </lineage>
</organism>
<dbReference type="EMBL" id="JAQQLF010000004">
    <property type="protein sequence ID" value="MDC7716376.1"/>
    <property type="molecule type" value="Genomic_DNA"/>
</dbReference>
<dbReference type="InterPro" id="IPR001638">
    <property type="entry name" value="Solute-binding_3/MltF_N"/>
</dbReference>
<proteinExistence type="predicted"/>
<name>A0ABT5IW17_9NEIS</name>
<evidence type="ECO:0000256" key="2">
    <source>
        <dbReference type="SAM" id="SignalP"/>
    </source>
</evidence>
<dbReference type="Proteomes" id="UP001219956">
    <property type="component" value="Unassembled WGS sequence"/>
</dbReference>
<dbReference type="PANTHER" id="PTHR35936">
    <property type="entry name" value="MEMBRANE-BOUND LYTIC MUREIN TRANSGLYCOSYLASE F"/>
    <property type="match status" value="1"/>
</dbReference>
<dbReference type="PANTHER" id="PTHR35936:SF25">
    <property type="entry name" value="ABC TRANSPORTER SUBSTRATE-BINDING PROTEIN"/>
    <property type="match status" value="1"/>
</dbReference>
<accession>A0ABT5IW17</accession>
<keyword evidence="1 2" id="KW-0732">Signal</keyword>
<evidence type="ECO:0000259" key="3">
    <source>
        <dbReference type="Pfam" id="PF00497"/>
    </source>
</evidence>
<comment type="caution">
    <text evidence="4">The sequence shown here is derived from an EMBL/GenBank/DDBJ whole genome shotgun (WGS) entry which is preliminary data.</text>
</comment>
<evidence type="ECO:0000256" key="1">
    <source>
        <dbReference type="ARBA" id="ARBA00022729"/>
    </source>
</evidence>
<dbReference type="SUPFAM" id="SSF53850">
    <property type="entry name" value="Periplasmic binding protein-like II"/>
    <property type="match status" value="1"/>
</dbReference>
<sequence length="257" mass="28890">MHWRLVLLALLSLPLQAATLRFVGTDFPGILHSGTPQPYGLAVDVINAVCQREQLDCRIALLPWLRAQSAVQYGQADVLIGPYRNRERARFLQFSRYPLYVDTLYWYRLANRPLAWNGDFASLAGLRLGLTRGWTLGQGYESTKQQLDVDIGDTLEQGMAKLQRHRLDLIASNERTARAVLARLGQHNVLPLLPAISQQGGFFGYGLHTQGRDEPARFEQALSRLAESGELARLSLRHGLAYPGKNTNWPDYLSQLP</sequence>
<feature type="signal peptide" evidence="2">
    <location>
        <begin position="1"/>
        <end position="17"/>
    </location>
</feature>
<reference evidence="4 5" key="1">
    <citation type="submission" date="2023-01" db="EMBL/GenBank/DDBJ databases">
        <title>Novel species of the genus Vogesella isolated from rivers.</title>
        <authorList>
            <person name="Lu H."/>
        </authorList>
    </citation>
    <scope>NUCLEOTIDE SEQUENCE [LARGE SCALE GENOMIC DNA]</scope>
    <source>
        <strain evidence="4 5">DC21W</strain>
    </source>
</reference>
<dbReference type="RefSeq" id="WP_272750824.1">
    <property type="nucleotide sequence ID" value="NZ_JAQQLF010000004.1"/>
</dbReference>
<dbReference type="Gene3D" id="3.40.190.10">
    <property type="entry name" value="Periplasmic binding protein-like II"/>
    <property type="match status" value="2"/>
</dbReference>
<feature type="domain" description="Solute-binding protein family 3/N-terminal" evidence="3">
    <location>
        <begin position="35"/>
        <end position="237"/>
    </location>
</feature>
<evidence type="ECO:0000313" key="5">
    <source>
        <dbReference type="Proteomes" id="UP001219956"/>
    </source>
</evidence>
<dbReference type="Pfam" id="PF00497">
    <property type="entry name" value="SBP_bac_3"/>
    <property type="match status" value="1"/>
</dbReference>
<feature type="chain" id="PRO_5045093225" evidence="2">
    <location>
        <begin position="18"/>
        <end position="257"/>
    </location>
</feature>
<gene>
    <name evidence="4" type="ORF">PQU95_03950</name>
</gene>